<dbReference type="Pfam" id="PF02518">
    <property type="entry name" value="HATPase_c"/>
    <property type="match status" value="1"/>
</dbReference>
<dbReference type="Gene3D" id="1.20.58.920">
    <property type="match status" value="1"/>
</dbReference>
<feature type="region of interest" description="Disordered" evidence="8">
    <location>
        <begin position="1"/>
        <end position="25"/>
    </location>
</feature>
<organism evidence="13 14">
    <name type="scientific">Azospirillum cavernae</name>
    <dbReference type="NCBI Taxonomy" id="2320860"/>
    <lineage>
        <taxon>Bacteria</taxon>
        <taxon>Pseudomonadati</taxon>
        <taxon>Pseudomonadota</taxon>
        <taxon>Alphaproteobacteria</taxon>
        <taxon>Rhodospirillales</taxon>
        <taxon>Azospirillaceae</taxon>
        <taxon>Azospirillum</taxon>
    </lineage>
</organism>
<evidence type="ECO:0000259" key="10">
    <source>
        <dbReference type="PROSITE" id="PS50109"/>
    </source>
</evidence>
<evidence type="ECO:0000256" key="8">
    <source>
        <dbReference type="SAM" id="MobiDB-lite"/>
    </source>
</evidence>
<dbReference type="PROSITE" id="PS50885">
    <property type="entry name" value="HAMP"/>
    <property type="match status" value="1"/>
</dbReference>
<evidence type="ECO:0000313" key="14">
    <source>
        <dbReference type="Proteomes" id="UP000283458"/>
    </source>
</evidence>
<evidence type="ECO:0000256" key="6">
    <source>
        <dbReference type="ARBA" id="ARBA00022777"/>
    </source>
</evidence>
<keyword evidence="9" id="KW-0472">Membrane</keyword>
<evidence type="ECO:0000256" key="5">
    <source>
        <dbReference type="ARBA" id="ARBA00022679"/>
    </source>
</evidence>
<keyword evidence="4" id="KW-0597">Phosphoprotein</keyword>
<keyword evidence="9" id="KW-1133">Transmembrane helix</keyword>
<dbReference type="PANTHER" id="PTHR43065:SF47">
    <property type="match status" value="1"/>
</dbReference>
<evidence type="ECO:0000256" key="1">
    <source>
        <dbReference type="ARBA" id="ARBA00000085"/>
    </source>
</evidence>
<dbReference type="Gene3D" id="6.10.340.10">
    <property type="match status" value="1"/>
</dbReference>
<evidence type="ECO:0000256" key="7">
    <source>
        <dbReference type="SAM" id="Coils"/>
    </source>
</evidence>
<feature type="transmembrane region" description="Helical" evidence="9">
    <location>
        <begin position="35"/>
        <end position="56"/>
    </location>
</feature>
<dbReference type="InterPro" id="IPR038188">
    <property type="entry name" value="TorS_sensor_sf"/>
</dbReference>
<dbReference type="AlphaFoldDB" id="A0A418VND0"/>
<dbReference type="EMBL" id="QYUL01000005">
    <property type="protein sequence ID" value="RJF77632.1"/>
    <property type="molecule type" value="Genomic_DNA"/>
</dbReference>
<gene>
    <name evidence="13" type="ORF">D3877_27285</name>
</gene>
<dbReference type="Proteomes" id="UP000283458">
    <property type="component" value="Unassembled WGS sequence"/>
</dbReference>
<feature type="domain" description="HAMP" evidence="12">
    <location>
        <begin position="356"/>
        <end position="409"/>
    </location>
</feature>
<dbReference type="Pfam" id="PF13426">
    <property type="entry name" value="PAS_9"/>
    <property type="match status" value="1"/>
</dbReference>
<keyword evidence="14" id="KW-1185">Reference proteome</keyword>
<dbReference type="Gene3D" id="3.30.565.10">
    <property type="entry name" value="Histidine kinase-like ATPase, C-terminal domain"/>
    <property type="match status" value="1"/>
</dbReference>
<dbReference type="InterPro" id="IPR035965">
    <property type="entry name" value="PAS-like_dom_sf"/>
</dbReference>
<dbReference type="InterPro" id="IPR036890">
    <property type="entry name" value="HATPase_C_sf"/>
</dbReference>
<keyword evidence="9" id="KW-0812">Transmembrane</keyword>
<evidence type="ECO:0000256" key="2">
    <source>
        <dbReference type="ARBA" id="ARBA00004370"/>
    </source>
</evidence>
<reference evidence="13 14" key="1">
    <citation type="submission" date="2018-09" db="EMBL/GenBank/DDBJ databases">
        <authorList>
            <person name="Zhu H."/>
        </authorList>
    </citation>
    <scope>NUCLEOTIDE SEQUENCE [LARGE SCALE GENOMIC DNA]</scope>
    <source>
        <strain evidence="13 14">K2W22B-5</strain>
    </source>
</reference>
<dbReference type="PANTHER" id="PTHR43065">
    <property type="entry name" value="SENSOR HISTIDINE KINASE"/>
    <property type="match status" value="1"/>
</dbReference>
<dbReference type="PROSITE" id="PS50112">
    <property type="entry name" value="PAS"/>
    <property type="match status" value="1"/>
</dbReference>
<evidence type="ECO:0000256" key="9">
    <source>
        <dbReference type="SAM" id="Phobius"/>
    </source>
</evidence>
<evidence type="ECO:0000256" key="4">
    <source>
        <dbReference type="ARBA" id="ARBA00022553"/>
    </source>
</evidence>
<dbReference type="Gene3D" id="1.10.287.130">
    <property type="match status" value="1"/>
</dbReference>
<feature type="transmembrane region" description="Helical" evidence="9">
    <location>
        <begin position="335"/>
        <end position="354"/>
    </location>
</feature>
<dbReference type="Gene3D" id="3.30.450.20">
    <property type="entry name" value="PAS domain"/>
    <property type="match status" value="1"/>
</dbReference>
<dbReference type="NCBIfam" id="TIGR00229">
    <property type="entry name" value="sensory_box"/>
    <property type="match status" value="1"/>
</dbReference>
<dbReference type="RefSeq" id="WP_119833926.1">
    <property type="nucleotide sequence ID" value="NZ_QYUL01000005.1"/>
</dbReference>
<comment type="caution">
    <text evidence="13">The sequence shown here is derived from an EMBL/GenBank/DDBJ whole genome shotgun (WGS) entry which is preliminary data.</text>
</comment>
<dbReference type="SMART" id="SM00091">
    <property type="entry name" value="PAS"/>
    <property type="match status" value="1"/>
</dbReference>
<evidence type="ECO:0000259" key="12">
    <source>
        <dbReference type="PROSITE" id="PS50885"/>
    </source>
</evidence>
<proteinExistence type="predicted"/>
<dbReference type="InterPro" id="IPR003660">
    <property type="entry name" value="HAMP_dom"/>
</dbReference>
<dbReference type="SUPFAM" id="SSF55874">
    <property type="entry name" value="ATPase domain of HSP90 chaperone/DNA topoisomerase II/histidine kinase"/>
    <property type="match status" value="1"/>
</dbReference>
<dbReference type="PRINTS" id="PR00344">
    <property type="entry name" value="BCTRLSENSOR"/>
</dbReference>
<dbReference type="GO" id="GO:0004673">
    <property type="term" value="F:protein histidine kinase activity"/>
    <property type="evidence" value="ECO:0007669"/>
    <property type="project" value="UniProtKB-EC"/>
</dbReference>
<comment type="subcellular location">
    <subcellularLocation>
        <location evidence="2">Membrane</location>
    </subcellularLocation>
</comment>
<dbReference type="GO" id="GO:0007165">
    <property type="term" value="P:signal transduction"/>
    <property type="evidence" value="ECO:0007669"/>
    <property type="project" value="InterPro"/>
</dbReference>
<evidence type="ECO:0000259" key="11">
    <source>
        <dbReference type="PROSITE" id="PS50112"/>
    </source>
</evidence>
<feature type="domain" description="PAS" evidence="11">
    <location>
        <begin position="438"/>
        <end position="484"/>
    </location>
</feature>
<dbReference type="CDD" id="cd00130">
    <property type="entry name" value="PAS"/>
    <property type="match status" value="1"/>
</dbReference>
<protein>
    <recommendedName>
        <fullName evidence="3">histidine kinase</fullName>
        <ecNumber evidence="3">2.7.13.3</ecNumber>
    </recommendedName>
</protein>
<keyword evidence="7" id="KW-0175">Coiled coil</keyword>
<comment type="catalytic activity">
    <reaction evidence="1">
        <text>ATP + protein L-histidine = ADP + protein N-phospho-L-histidine.</text>
        <dbReference type="EC" id="2.7.13.3"/>
    </reaction>
</comment>
<dbReference type="EC" id="2.7.13.3" evidence="3"/>
<sequence>MTLVTPAPSGASNIDAPRSVSVDRPPTRRRRRLGIALRISLGLSVMALLVLVIGGVSMSSFRLFRSEVTALSANTLPEVITSAELHASLQKLVAQLPLLSGATSTPQRRSIYDGVIAELESMQLLVARMRGLLAEERDDDGGGDGDVRLLEQTRSTLLILAATVADLNAEVARQIVHGERQAEAAIGLGRLSSGLEGLSGPDVGPWSARVGALMARAAGSIQLEHLNRLKGEQRAVERTLLELGQIAGTTTGPSGQTMAVMQEEMFSLLIGPGGLYESAAERLQARNRAQALTGQARVLVETVDRSSRALFDSIRDQSAERTSALGGLIAERTRVVMALATASILLVIAVHFIFRRFLSSRLVTLNRAVLARLSGNGGETAIPVDGDDEITDIGASIRYFLDEIDQRQRDLTDSERRFRSLVEGSIQGTIIHRDFRAVYANEAFAGMFGVSVADIMALPSLLSLVGPGEQTKMIENYNYLLTSGQPTGRRRIRATRPDGGCLWVELTGRRVDWMDGPAIQAVVVDVTREAEAEDALRQSRDAAEQALNALKATQASLIQAEKMASLGQLVAGVAHEVNTPIGITITGASQLQALIEELARGHAASTLKKSDFQRFLSDGLEMANLILTNSTRAANLVQSFKLVAVDQSSDERRCFLLKDYIEELLRSLHPTYKTRMALTIALDCPTDIELDGYPGALSQILTNLIMNALIHALEPDKPGTITIAARLVDEDTVELSVADNGSGIPPDVLPKIFDPFFTTRRGSGGSGLGLHIVYNLVTGRLHGSIAVSSHANEGTRFTLRFPRVTASA</sequence>
<dbReference type="OrthoDB" id="7325042at2"/>
<dbReference type="InterPro" id="IPR005467">
    <property type="entry name" value="His_kinase_dom"/>
</dbReference>
<dbReference type="GO" id="GO:0016020">
    <property type="term" value="C:membrane"/>
    <property type="evidence" value="ECO:0007669"/>
    <property type="project" value="UniProtKB-SubCell"/>
</dbReference>
<feature type="coiled-coil region" evidence="7">
    <location>
        <begin position="529"/>
        <end position="563"/>
    </location>
</feature>
<keyword evidence="6" id="KW-0418">Kinase</keyword>
<accession>A0A418VND0</accession>
<dbReference type="SUPFAM" id="SSF55785">
    <property type="entry name" value="PYP-like sensor domain (PAS domain)"/>
    <property type="match status" value="1"/>
</dbReference>
<dbReference type="SMART" id="SM00387">
    <property type="entry name" value="HATPase_c"/>
    <property type="match status" value="1"/>
</dbReference>
<keyword evidence="5" id="KW-0808">Transferase</keyword>
<dbReference type="InterPro" id="IPR004358">
    <property type="entry name" value="Sig_transdc_His_kin-like_C"/>
</dbReference>
<dbReference type="InterPro" id="IPR000014">
    <property type="entry name" value="PAS"/>
</dbReference>
<evidence type="ECO:0000256" key="3">
    <source>
        <dbReference type="ARBA" id="ARBA00012438"/>
    </source>
</evidence>
<dbReference type="PROSITE" id="PS50109">
    <property type="entry name" value="HIS_KIN"/>
    <property type="match status" value="1"/>
</dbReference>
<feature type="domain" description="Histidine kinase" evidence="10">
    <location>
        <begin position="572"/>
        <end position="805"/>
    </location>
</feature>
<name>A0A418VND0_9PROT</name>
<evidence type="ECO:0000313" key="13">
    <source>
        <dbReference type="EMBL" id="RJF77632.1"/>
    </source>
</evidence>
<dbReference type="InterPro" id="IPR003594">
    <property type="entry name" value="HATPase_dom"/>
</dbReference>